<dbReference type="InterPro" id="IPR042100">
    <property type="entry name" value="Bug_dom1"/>
</dbReference>
<evidence type="ECO:0000313" key="3">
    <source>
        <dbReference type="Proteomes" id="UP000184196"/>
    </source>
</evidence>
<gene>
    <name evidence="2" type="ORF">SAMN02745218_00123</name>
</gene>
<dbReference type="RefSeq" id="WP_073162404.1">
    <property type="nucleotide sequence ID" value="NZ_FQUW01000004.1"/>
</dbReference>
<sequence length="332" mass="36720">MTGKRKLFTLLLAGIMVFLVAISAGCGQKQSGSSSSELNYPTKPVNMIIAFTAGGSSDVQARLMQKYWDKLVDQPWVFQYKPGAGGAIGFAEIARAKPDGYTIGGVNVPHIVLQPLGQNAQYSIDDFEYICQVVNDPQVLAVRKDSKFKSVKEVLDYAKENPGKLKVGIVGTFTGHHLMLLELQDKTGIKVTQVVYKGAADQNAALLGGEIDVMIGNVNDVMRSLEQMRILAVASEERSKFLPDVPTFKEEGIDIVSDIRRGFVVPKGTDPRVVQFLRDTFKKIAEDPEYLKDMEKAGQPAEYMSGEEFEKYVREQNEKARELLTKFGLLKS</sequence>
<evidence type="ECO:0000256" key="1">
    <source>
        <dbReference type="ARBA" id="ARBA00006987"/>
    </source>
</evidence>
<organism evidence="2 3">
    <name type="scientific">Desulfofundulus australicus DSM 11792</name>
    <dbReference type="NCBI Taxonomy" id="1121425"/>
    <lineage>
        <taxon>Bacteria</taxon>
        <taxon>Bacillati</taxon>
        <taxon>Bacillota</taxon>
        <taxon>Clostridia</taxon>
        <taxon>Eubacteriales</taxon>
        <taxon>Peptococcaceae</taxon>
        <taxon>Desulfofundulus</taxon>
    </lineage>
</organism>
<keyword evidence="2" id="KW-0675">Receptor</keyword>
<dbReference type="Gene3D" id="3.40.190.10">
    <property type="entry name" value="Periplasmic binding protein-like II"/>
    <property type="match status" value="1"/>
</dbReference>
<name>A0A1M4SH50_9FIRM</name>
<dbReference type="SUPFAM" id="SSF53850">
    <property type="entry name" value="Periplasmic binding protein-like II"/>
    <property type="match status" value="1"/>
</dbReference>
<dbReference type="PANTHER" id="PTHR42928">
    <property type="entry name" value="TRICARBOXYLATE-BINDING PROTEIN"/>
    <property type="match status" value="1"/>
</dbReference>
<protein>
    <submittedName>
        <fullName evidence="2">Tripartite-type tricarboxylate transporter, receptor component TctC</fullName>
    </submittedName>
</protein>
<dbReference type="Gene3D" id="3.40.190.150">
    <property type="entry name" value="Bordetella uptake gene, domain 1"/>
    <property type="match status" value="1"/>
</dbReference>
<proteinExistence type="inferred from homology"/>
<evidence type="ECO:0000313" key="2">
    <source>
        <dbReference type="EMBL" id="SHE31488.1"/>
    </source>
</evidence>
<reference evidence="3" key="1">
    <citation type="submission" date="2016-11" db="EMBL/GenBank/DDBJ databases">
        <authorList>
            <person name="Varghese N."/>
            <person name="Submissions S."/>
        </authorList>
    </citation>
    <scope>NUCLEOTIDE SEQUENCE [LARGE SCALE GENOMIC DNA]</scope>
    <source>
        <strain evidence="3">DSM 11792</strain>
    </source>
</reference>
<dbReference type="InterPro" id="IPR005064">
    <property type="entry name" value="BUG"/>
</dbReference>
<dbReference type="Pfam" id="PF03401">
    <property type="entry name" value="TctC"/>
    <property type="match status" value="1"/>
</dbReference>
<dbReference type="PIRSF" id="PIRSF017082">
    <property type="entry name" value="YflP"/>
    <property type="match status" value="1"/>
</dbReference>
<dbReference type="EMBL" id="FQUW01000004">
    <property type="protein sequence ID" value="SHE31488.1"/>
    <property type="molecule type" value="Genomic_DNA"/>
</dbReference>
<dbReference type="Proteomes" id="UP000184196">
    <property type="component" value="Unassembled WGS sequence"/>
</dbReference>
<dbReference type="PROSITE" id="PS51257">
    <property type="entry name" value="PROKAR_LIPOPROTEIN"/>
    <property type="match status" value="1"/>
</dbReference>
<accession>A0A1M4SH50</accession>
<comment type="similarity">
    <text evidence="1">Belongs to the UPF0065 (bug) family.</text>
</comment>
<dbReference type="CDD" id="cd07012">
    <property type="entry name" value="PBP2_Bug_TTT"/>
    <property type="match status" value="1"/>
</dbReference>
<dbReference type="AlphaFoldDB" id="A0A1M4SH50"/>
<dbReference type="PANTHER" id="PTHR42928:SF5">
    <property type="entry name" value="BLR1237 PROTEIN"/>
    <property type="match status" value="1"/>
</dbReference>
<keyword evidence="3" id="KW-1185">Reference proteome</keyword>